<dbReference type="EMBL" id="SRLO01000088">
    <property type="protein sequence ID" value="TNN76945.1"/>
    <property type="molecule type" value="Genomic_DNA"/>
</dbReference>
<gene>
    <name evidence="1" type="ORF">EYF80_012791</name>
</gene>
<sequence length="253" mass="27479">MEKICTDTRDVLELPFINTLVCMFREQLWRTDQWVLRLTSSTTASSEDKLWLLGRSIVPFVSRTVTWNDPEPAKTSVKIKSLATVTVMAATVQWTEIAPIIEIFLAALRKVAVVRGAEMVVGMQQSCGHIIDVLTLTGGEDDGEVDHHTPRGKASDVNSHPAGIHHGLHLWGESLVDLLATKAKAQNNDSEVFVGLAAGVVQISSEPNVGESRCGVESLSVYKGQMYLVLFPAYQSAVHVTSGLCDDLIPGVG</sequence>
<name>A0A4Z2IGX7_9TELE</name>
<organism evidence="1 2">
    <name type="scientific">Liparis tanakae</name>
    <name type="common">Tanaka's snailfish</name>
    <dbReference type="NCBI Taxonomy" id="230148"/>
    <lineage>
        <taxon>Eukaryota</taxon>
        <taxon>Metazoa</taxon>
        <taxon>Chordata</taxon>
        <taxon>Craniata</taxon>
        <taxon>Vertebrata</taxon>
        <taxon>Euteleostomi</taxon>
        <taxon>Actinopterygii</taxon>
        <taxon>Neopterygii</taxon>
        <taxon>Teleostei</taxon>
        <taxon>Neoteleostei</taxon>
        <taxon>Acanthomorphata</taxon>
        <taxon>Eupercaria</taxon>
        <taxon>Perciformes</taxon>
        <taxon>Cottioidei</taxon>
        <taxon>Cottales</taxon>
        <taxon>Liparidae</taxon>
        <taxon>Liparis</taxon>
    </lineage>
</organism>
<reference evidence="1 2" key="1">
    <citation type="submission" date="2019-03" db="EMBL/GenBank/DDBJ databases">
        <title>First draft genome of Liparis tanakae, snailfish: a comprehensive survey of snailfish specific genes.</title>
        <authorList>
            <person name="Kim W."/>
            <person name="Song I."/>
            <person name="Jeong J.-H."/>
            <person name="Kim D."/>
            <person name="Kim S."/>
            <person name="Ryu S."/>
            <person name="Song J.Y."/>
            <person name="Lee S.K."/>
        </authorList>
    </citation>
    <scope>NUCLEOTIDE SEQUENCE [LARGE SCALE GENOMIC DNA]</scope>
    <source>
        <tissue evidence="1">Muscle</tissue>
    </source>
</reference>
<comment type="caution">
    <text evidence="1">The sequence shown here is derived from an EMBL/GenBank/DDBJ whole genome shotgun (WGS) entry which is preliminary data.</text>
</comment>
<proteinExistence type="predicted"/>
<keyword evidence="2" id="KW-1185">Reference proteome</keyword>
<evidence type="ECO:0000313" key="2">
    <source>
        <dbReference type="Proteomes" id="UP000314294"/>
    </source>
</evidence>
<evidence type="ECO:0000313" key="1">
    <source>
        <dbReference type="EMBL" id="TNN76945.1"/>
    </source>
</evidence>
<protein>
    <submittedName>
        <fullName evidence="1">Uncharacterized protein</fullName>
    </submittedName>
</protein>
<dbReference type="Proteomes" id="UP000314294">
    <property type="component" value="Unassembled WGS sequence"/>
</dbReference>
<dbReference type="AlphaFoldDB" id="A0A4Z2IGX7"/>
<accession>A0A4Z2IGX7</accession>